<feature type="compositionally biased region" description="Basic and acidic residues" evidence="1">
    <location>
        <begin position="63"/>
        <end position="79"/>
    </location>
</feature>
<sequence>MEIAKEVYKELLRGRKRICHDHYMQAEAVTLNCDDIARFFYECLMKYYNSTNGWSVNEIPADPPRKEEDSTPGDDEVKIIEPCTSNDSSLDDAPTVIVKPDEDAGNVLVLPGKPMC</sequence>
<dbReference type="EMBL" id="KN727674">
    <property type="protein sequence ID" value="KIH65165.1"/>
    <property type="molecule type" value="Genomic_DNA"/>
</dbReference>
<evidence type="ECO:0000313" key="3">
    <source>
        <dbReference type="Proteomes" id="UP000054047"/>
    </source>
</evidence>
<keyword evidence="3" id="KW-1185">Reference proteome</keyword>
<dbReference type="Proteomes" id="UP000054047">
    <property type="component" value="Unassembled WGS sequence"/>
</dbReference>
<evidence type="ECO:0000313" key="2">
    <source>
        <dbReference type="EMBL" id="KIH65165.1"/>
    </source>
</evidence>
<feature type="region of interest" description="Disordered" evidence="1">
    <location>
        <begin position="56"/>
        <end position="94"/>
    </location>
</feature>
<organism evidence="2 3">
    <name type="scientific">Ancylostoma duodenale</name>
    <dbReference type="NCBI Taxonomy" id="51022"/>
    <lineage>
        <taxon>Eukaryota</taxon>
        <taxon>Metazoa</taxon>
        <taxon>Ecdysozoa</taxon>
        <taxon>Nematoda</taxon>
        <taxon>Chromadorea</taxon>
        <taxon>Rhabditida</taxon>
        <taxon>Rhabditina</taxon>
        <taxon>Rhabditomorpha</taxon>
        <taxon>Strongyloidea</taxon>
        <taxon>Ancylostomatidae</taxon>
        <taxon>Ancylostomatinae</taxon>
        <taxon>Ancylostoma</taxon>
    </lineage>
</organism>
<dbReference type="AlphaFoldDB" id="A0A0C2GUS3"/>
<accession>A0A0C2GUS3</accession>
<evidence type="ECO:0000256" key="1">
    <source>
        <dbReference type="SAM" id="MobiDB-lite"/>
    </source>
</evidence>
<protein>
    <submittedName>
        <fullName evidence="2">Uncharacterized protein</fullName>
    </submittedName>
</protein>
<proteinExistence type="predicted"/>
<reference evidence="2 3" key="1">
    <citation type="submission" date="2013-12" db="EMBL/GenBank/DDBJ databases">
        <title>Draft genome of the parsitic nematode Ancylostoma duodenale.</title>
        <authorList>
            <person name="Mitreva M."/>
        </authorList>
    </citation>
    <scope>NUCLEOTIDE SEQUENCE [LARGE SCALE GENOMIC DNA]</scope>
    <source>
        <strain evidence="2 3">Zhejiang</strain>
    </source>
</reference>
<name>A0A0C2GUS3_9BILA</name>
<gene>
    <name evidence="2" type="ORF">ANCDUO_04511</name>
</gene>